<dbReference type="SMART" id="SM00164">
    <property type="entry name" value="TBC"/>
    <property type="match status" value="1"/>
</dbReference>
<feature type="transmembrane region" description="Helical" evidence="1">
    <location>
        <begin position="12"/>
        <end position="32"/>
    </location>
</feature>
<dbReference type="AlphaFoldDB" id="K8F1X9"/>
<dbReference type="InterPro" id="IPR000195">
    <property type="entry name" value="Rab-GAP-TBC_dom"/>
</dbReference>
<dbReference type="eggNOG" id="KOG2197">
    <property type="taxonomic scope" value="Eukaryota"/>
</dbReference>
<evidence type="ECO:0000313" key="4">
    <source>
        <dbReference type="Proteomes" id="UP000198341"/>
    </source>
</evidence>
<dbReference type="GeneID" id="19014789"/>
<dbReference type="Gene3D" id="1.10.8.270">
    <property type="entry name" value="putative rabgap domain of human tbc1 domain family member 14 like domains"/>
    <property type="match status" value="1"/>
</dbReference>
<keyword evidence="1" id="KW-0812">Transmembrane</keyword>
<keyword evidence="1" id="KW-1133">Transmembrane helix</keyword>
<gene>
    <name evidence="3" type="ORF">Bathy07g03000</name>
</gene>
<dbReference type="PANTHER" id="PTHR22957:SF507">
    <property type="entry name" value="OS08G0547200 PROTEIN"/>
    <property type="match status" value="1"/>
</dbReference>
<organism evidence="3 4">
    <name type="scientific">Bathycoccus prasinos</name>
    <dbReference type="NCBI Taxonomy" id="41875"/>
    <lineage>
        <taxon>Eukaryota</taxon>
        <taxon>Viridiplantae</taxon>
        <taxon>Chlorophyta</taxon>
        <taxon>Mamiellophyceae</taxon>
        <taxon>Mamiellales</taxon>
        <taxon>Bathycoccaceae</taxon>
        <taxon>Bathycoccus</taxon>
    </lineage>
</organism>
<dbReference type="GO" id="GO:0005096">
    <property type="term" value="F:GTPase activator activity"/>
    <property type="evidence" value="ECO:0007669"/>
    <property type="project" value="TreeGrafter"/>
</dbReference>
<protein>
    <recommendedName>
        <fullName evidence="2">Rab-GAP TBC domain-containing protein</fullName>
    </recommendedName>
</protein>
<dbReference type="SUPFAM" id="SSF47923">
    <property type="entry name" value="Ypt/Rab-GAP domain of gyp1p"/>
    <property type="match status" value="1"/>
</dbReference>
<proteinExistence type="predicted"/>
<keyword evidence="1" id="KW-0472">Membrane</keyword>
<name>K8F1X9_9CHLO</name>
<keyword evidence="4" id="KW-1185">Reference proteome</keyword>
<dbReference type="Proteomes" id="UP000198341">
    <property type="component" value="Chromosome 7"/>
</dbReference>
<dbReference type="RefSeq" id="XP_007512210.1">
    <property type="nucleotide sequence ID" value="XM_007512148.1"/>
</dbReference>
<evidence type="ECO:0000259" key="2">
    <source>
        <dbReference type="PROSITE" id="PS50086"/>
    </source>
</evidence>
<sequence length="435" mass="48226">MSTSGGYGGKTIVVTTAAVGAFVATVGAVFAYTNSEEYQSSSSSSSSSSSNWKRKILDSFLTTSSYVTNKASQMKSEHRRREKKMLTTQMWFDGCDESGRIVNPEAMRKIIIEGGIESALRQEVYPFLLNIRDPKDSAVEVEQAKQMRKVKYDALRKRCKELELMMKSGKAYSKDSLPPRDLGVFTENAPVIKADAPRTTFVYGEFAATYDACDDANTAALLEKDLNVLSSGDKKNSKKKSWEVVQTQRCRKILEAFALYDPTVGYCQGMNELAAGFLRDCVDESEAFWCFAHFTSGAFRSHFVISGHAHLDGGISERLLALSTIFQICDKPLWKHLHSLNSENCMFAFRSVVVLLSRELDVSSTIFLWDVLMATRDFAPTAEATAMSAAAAVYEERNNSQFDGDSDILEVLTVGGGRLFLHVVAAAFLEMRHTV</sequence>
<dbReference type="PANTHER" id="PTHR22957">
    <property type="entry name" value="TBC1 DOMAIN FAMILY MEMBER GTPASE-ACTIVATING PROTEIN"/>
    <property type="match status" value="1"/>
</dbReference>
<dbReference type="Pfam" id="PF00566">
    <property type="entry name" value="RabGAP-TBC"/>
    <property type="match status" value="1"/>
</dbReference>
<dbReference type="Gene3D" id="1.10.472.80">
    <property type="entry name" value="Ypt/Rab-GAP domain of gyp1p, domain 3"/>
    <property type="match status" value="1"/>
</dbReference>
<dbReference type="OrthoDB" id="10264062at2759"/>
<accession>K8F1X9</accession>
<dbReference type="STRING" id="41875.K8F1X9"/>
<dbReference type="KEGG" id="bpg:Bathy07g03000"/>
<reference evidence="3 4" key="1">
    <citation type="submission" date="2011-10" db="EMBL/GenBank/DDBJ databases">
        <authorList>
            <person name="Genoscope - CEA"/>
        </authorList>
    </citation>
    <scope>NUCLEOTIDE SEQUENCE [LARGE SCALE GENOMIC DNA]</scope>
    <source>
        <strain evidence="3 4">RCC 1105</strain>
    </source>
</reference>
<feature type="domain" description="Rab-GAP TBC" evidence="2">
    <location>
        <begin position="115"/>
        <end position="376"/>
    </location>
</feature>
<evidence type="ECO:0000256" key="1">
    <source>
        <dbReference type="SAM" id="Phobius"/>
    </source>
</evidence>
<dbReference type="EMBL" id="FO082272">
    <property type="protein sequence ID" value="CCO66298.1"/>
    <property type="molecule type" value="Genomic_DNA"/>
</dbReference>
<dbReference type="PROSITE" id="PS50086">
    <property type="entry name" value="TBC_RABGAP"/>
    <property type="match status" value="1"/>
</dbReference>
<dbReference type="InterPro" id="IPR035969">
    <property type="entry name" value="Rab-GAP_TBC_sf"/>
</dbReference>
<evidence type="ECO:0000313" key="3">
    <source>
        <dbReference type="EMBL" id="CCO66298.1"/>
    </source>
</evidence>